<keyword evidence="8" id="KW-0547">Nucleotide-binding</keyword>
<evidence type="ECO:0000256" key="13">
    <source>
        <dbReference type="SAM" id="Phobius"/>
    </source>
</evidence>
<dbReference type="InterPro" id="IPR003378">
    <property type="entry name" value="Fringe-like_glycosylTrfase"/>
</dbReference>
<keyword evidence="9" id="KW-0735">Signal-anchor</keyword>
<dbReference type="EC" id="2.4.1.122" evidence="4"/>
<keyword evidence="7 13" id="KW-0812">Transmembrane</keyword>
<evidence type="ECO:0000256" key="1">
    <source>
        <dbReference type="ARBA" id="ARBA00004606"/>
    </source>
</evidence>
<evidence type="ECO:0000259" key="14">
    <source>
        <dbReference type="Pfam" id="PF02434"/>
    </source>
</evidence>
<dbReference type="InterPro" id="IPR026050">
    <property type="entry name" value="C1GALT1/C1GALT1_chp1"/>
</dbReference>
<comment type="similarity">
    <text evidence="3">Belongs to the glycosyltransferase 31 family. Beta3-Gal-T subfamily.</text>
</comment>
<dbReference type="OrthoDB" id="414175at2759"/>
<dbReference type="GeneID" id="55973503"/>
<protein>
    <recommendedName>
        <fullName evidence="4">N-acetylgalactosaminide beta-1,3-galactosyltransferase</fullName>
        <ecNumber evidence="4">2.4.1.122</ecNumber>
    </recommendedName>
</protein>
<dbReference type="Proteomes" id="UP000749293">
    <property type="component" value="Unassembled WGS sequence"/>
</dbReference>
<dbReference type="EMBL" id="JAANYQ010000009">
    <property type="protein sequence ID" value="KAF4122288.1"/>
    <property type="molecule type" value="Genomic_DNA"/>
</dbReference>
<feature type="domain" description="Fringe-like glycosyltransferase" evidence="14">
    <location>
        <begin position="230"/>
        <end position="287"/>
    </location>
</feature>
<dbReference type="AlphaFoldDB" id="A0A9P4YSG2"/>
<keyword evidence="11 13" id="KW-0472">Membrane</keyword>
<proteinExistence type="inferred from homology"/>
<evidence type="ECO:0000313" key="16">
    <source>
        <dbReference type="Proteomes" id="UP000749293"/>
    </source>
</evidence>
<evidence type="ECO:0000256" key="10">
    <source>
        <dbReference type="ARBA" id="ARBA00022989"/>
    </source>
</evidence>
<evidence type="ECO:0000256" key="11">
    <source>
        <dbReference type="ARBA" id="ARBA00023136"/>
    </source>
</evidence>
<evidence type="ECO:0000256" key="7">
    <source>
        <dbReference type="ARBA" id="ARBA00022692"/>
    </source>
</evidence>
<keyword evidence="10 13" id="KW-1133">Transmembrane helix</keyword>
<evidence type="ECO:0000256" key="6">
    <source>
        <dbReference type="ARBA" id="ARBA00022679"/>
    </source>
</evidence>
<evidence type="ECO:0000256" key="12">
    <source>
        <dbReference type="SAM" id="MobiDB-lite"/>
    </source>
</evidence>
<evidence type="ECO:0000256" key="4">
    <source>
        <dbReference type="ARBA" id="ARBA00012557"/>
    </source>
</evidence>
<dbReference type="PANTHER" id="PTHR23033:SF47">
    <property type="entry name" value="APPLE DOMAIN-CONTAINING PROTEIN-RELATED"/>
    <property type="match status" value="1"/>
</dbReference>
<dbReference type="PANTHER" id="PTHR23033">
    <property type="entry name" value="BETA1,3-GALACTOSYLTRANSFERASE"/>
    <property type="match status" value="1"/>
</dbReference>
<sequence>MTVSYRNNRIVPAVIIAICLLLTVWLIDPSVEDLGKSVAPKATDSHKAQTAYYYDQEEIQDESTAEDYASRQKQQEEQQREQEQKLKQQQEEDDSSVNQTSSSDMLPDDDDILLIVKTGGTTMWKRLLVHLATTLSAERISPSSIAIYSDNAETIGSFTVIDSLANMSAAVHNSSDFDVYRQQPEYAANNYYVETAGMDGDEWGPVGGWIIDKYKFLPLMQHAGRNWPRAKWYVYMEDDTYLFLPAVRSYLAGFDWRERHYLGSYAAKSDAVFAHGGAGFALSRGAWEASFGKNPRMAEDYHQYVVDHCCGDQVLGLALRDHGVRFGENGGDGKFTWGFNPLVHWTFVFSRSNWCHHLKSFHKVHSRDVARYYEFEKSWDFSKPLLYRDFFNHMILPSIQSDAEWWDNTASQYEVASSTKELSPAPEDGTKYDADLWADAWQSVEACKAACDGWEDCMMWSFVEDLCKMDNRMIMGQGFASSMSQRKTSLMHTSGWMPERLVNWEC</sequence>
<dbReference type="GO" id="GO:0000166">
    <property type="term" value="F:nucleotide binding"/>
    <property type="evidence" value="ECO:0007669"/>
    <property type="project" value="UniProtKB-KW"/>
</dbReference>
<gene>
    <name evidence="15" type="ORF">GMORB2_7280</name>
</gene>
<evidence type="ECO:0000313" key="15">
    <source>
        <dbReference type="EMBL" id="KAF4122288.1"/>
    </source>
</evidence>
<evidence type="ECO:0000256" key="5">
    <source>
        <dbReference type="ARBA" id="ARBA00022676"/>
    </source>
</evidence>
<comment type="subcellular location">
    <subcellularLocation>
        <location evidence="1">Membrane</location>
        <topology evidence="1">Single-pass type II membrane protein</topology>
    </subcellularLocation>
</comment>
<feature type="region of interest" description="Disordered" evidence="12">
    <location>
        <begin position="62"/>
        <end position="105"/>
    </location>
</feature>
<feature type="compositionally biased region" description="Basic and acidic residues" evidence="12">
    <location>
        <begin position="68"/>
        <end position="90"/>
    </location>
</feature>
<comment type="pathway">
    <text evidence="2">Protein modification; protein glycosylation.</text>
</comment>
<evidence type="ECO:0000256" key="8">
    <source>
        <dbReference type="ARBA" id="ARBA00022741"/>
    </source>
</evidence>
<dbReference type="RefSeq" id="XP_035320940.1">
    <property type="nucleotide sequence ID" value="XM_035469245.1"/>
</dbReference>
<comment type="caution">
    <text evidence="15">The sequence shown here is derived from an EMBL/GenBank/DDBJ whole genome shotgun (WGS) entry which is preliminary data.</text>
</comment>
<name>A0A9P4YSG2_9HYPO</name>
<dbReference type="Pfam" id="PF02434">
    <property type="entry name" value="Fringe"/>
    <property type="match status" value="1"/>
</dbReference>
<dbReference type="GO" id="GO:0016020">
    <property type="term" value="C:membrane"/>
    <property type="evidence" value="ECO:0007669"/>
    <property type="project" value="UniProtKB-SubCell"/>
</dbReference>
<dbReference type="Gene3D" id="3.90.550.50">
    <property type="match status" value="1"/>
</dbReference>
<accession>A0A9P4YSG2</accession>
<keyword evidence="6" id="KW-0808">Transferase</keyword>
<evidence type="ECO:0000256" key="3">
    <source>
        <dbReference type="ARBA" id="ARBA00006462"/>
    </source>
</evidence>
<dbReference type="GO" id="GO:0016263">
    <property type="term" value="F:glycoprotein-N-acetylgalactosamine 3-beta-galactosyltransferase activity"/>
    <property type="evidence" value="ECO:0007669"/>
    <property type="project" value="UniProtKB-EC"/>
</dbReference>
<keyword evidence="5" id="KW-0328">Glycosyltransferase</keyword>
<organism evidence="15 16">
    <name type="scientific">Geosmithia morbida</name>
    <dbReference type="NCBI Taxonomy" id="1094350"/>
    <lineage>
        <taxon>Eukaryota</taxon>
        <taxon>Fungi</taxon>
        <taxon>Dikarya</taxon>
        <taxon>Ascomycota</taxon>
        <taxon>Pezizomycotina</taxon>
        <taxon>Sordariomycetes</taxon>
        <taxon>Hypocreomycetidae</taxon>
        <taxon>Hypocreales</taxon>
        <taxon>Bionectriaceae</taxon>
        <taxon>Geosmithia</taxon>
    </lineage>
</organism>
<reference evidence="15" key="1">
    <citation type="submission" date="2020-03" db="EMBL/GenBank/DDBJ databases">
        <title>Site-based positive gene gene selection in Geosmithia morbida across the United States reveals a broad range of putative effectors and factors for local host and environmental adapation.</title>
        <authorList>
            <person name="Onufrak A."/>
            <person name="Murdoch R.W."/>
            <person name="Gazis R."/>
            <person name="Huff M."/>
            <person name="Staton M."/>
            <person name="Klingeman W."/>
            <person name="Hadziabdic D."/>
        </authorList>
    </citation>
    <scope>NUCLEOTIDE SEQUENCE</scope>
    <source>
        <strain evidence="15">1262</strain>
    </source>
</reference>
<evidence type="ECO:0000256" key="9">
    <source>
        <dbReference type="ARBA" id="ARBA00022968"/>
    </source>
</evidence>
<evidence type="ECO:0000256" key="2">
    <source>
        <dbReference type="ARBA" id="ARBA00004922"/>
    </source>
</evidence>
<feature type="transmembrane region" description="Helical" evidence="13">
    <location>
        <begin position="9"/>
        <end position="27"/>
    </location>
</feature>
<keyword evidence="16" id="KW-1185">Reference proteome</keyword>